<dbReference type="InterPro" id="IPR000715">
    <property type="entry name" value="Glycosyl_transferase_4"/>
</dbReference>
<feature type="transmembrane region" description="Helical" evidence="19">
    <location>
        <begin position="32"/>
        <end position="50"/>
    </location>
</feature>
<evidence type="ECO:0000256" key="13">
    <source>
        <dbReference type="ARBA" id="ARBA00022989"/>
    </source>
</evidence>
<evidence type="ECO:0000313" key="21">
    <source>
        <dbReference type="Proteomes" id="UP001311799"/>
    </source>
</evidence>
<comment type="catalytic activity">
    <reaction evidence="18">
        <text>a di-trans,poly-cis-dolichyl phosphate + UDP-N-acetyl-alpha-D-glucosamine = an N-acetyl-alpha-D-glucosaminyl-diphospho-di-trans,poly-cis-dolichol + UMP</text>
        <dbReference type="Rhea" id="RHEA:13289"/>
        <dbReference type="Rhea" id="RHEA-COMP:19498"/>
        <dbReference type="Rhea" id="RHEA-COMP:19507"/>
        <dbReference type="ChEBI" id="CHEBI:57683"/>
        <dbReference type="ChEBI" id="CHEBI:57705"/>
        <dbReference type="ChEBI" id="CHEBI:57865"/>
        <dbReference type="ChEBI" id="CHEBI:58427"/>
        <dbReference type="EC" id="2.7.8.15"/>
    </reaction>
    <physiologicalReaction direction="left-to-right" evidence="18">
        <dbReference type="Rhea" id="RHEA:13290"/>
    </physiologicalReaction>
</comment>
<reference evidence="20 21" key="1">
    <citation type="submission" date="2023-10" db="EMBL/GenBank/DDBJ databases">
        <title>Comparative genomics analysis reveals potential genetic determinants of host preference in Cryptosporidium xiaoi.</title>
        <authorList>
            <person name="Xiao L."/>
            <person name="Li J."/>
        </authorList>
    </citation>
    <scope>NUCLEOTIDE SEQUENCE [LARGE SCALE GENOMIC DNA]</scope>
    <source>
        <strain evidence="20 21">52996</strain>
    </source>
</reference>
<evidence type="ECO:0000256" key="12">
    <source>
        <dbReference type="ARBA" id="ARBA00022842"/>
    </source>
</evidence>
<dbReference type="EC" id="2.7.8.15" evidence="5"/>
<evidence type="ECO:0000256" key="14">
    <source>
        <dbReference type="ARBA" id="ARBA00023136"/>
    </source>
</evidence>
<keyword evidence="13 19" id="KW-1133">Transmembrane helix</keyword>
<evidence type="ECO:0000256" key="8">
    <source>
        <dbReference type="ARBA" id="ARBA00022679"/>
    </source>
</evidence>
<feature type="transmembrane region" description="Helical" evidence="19">
    <location>
        <begin position="7"/>
        <end position="26"/>
    </location>
</feature>
<dbReference type="GO" id="GO:0006488">
    <property type="term" value="P:dolichol-linked oligosaccharide biosynthetic process"/>
    <property type="evidence" value="ECO:0007669"/>
    <property type="project" value="InterPro"/>
</dbReference>
<evidence type="ECO:0000256" key="18">
    <source>
        <dbReference type="ARBA" id="ARBA00045078"/>
    </source>
</evidence>
<evidence type="ECO:0000256" key="1">
    <source>
        <dbReference type="ARBA" id="ARBA00001946"/>
    </source>
</evidence>
<dbReference type="InterPro" id="IPR033895">
    <property type="entry name" value="GPT"/>
</dbReference>
<dbReference type="GO" id="GO:0046872">
    <property type="term" value="F:metal ion binding"/>
    <property type="evidence" value="ECO:0007669"/>
    <property type="project" value="UniProtKB-KW"/>
</dbReference>
<feature type="transmembrane region" description="Helical" evidence="19">
    <location>
        <begin position="338"/>
        <end position="358"/>
    </location>
</feature>
<keyword evidence="14 19" id="KW-0472">Membrane</keyword>
<dbReference type="GO" id="GO:0005789">
    <property type="term" value="C:endoplasmic reticulum membrane"/>
    <property type="evidence" value="ECO:0007669"/>
    <property type="project" value="UniProtKB-SubCell"/>
</dbReference>
<dbReference type="GO" id="GO:0003975">
    <property type="term" value="F:UDP-N-acetylglucosamine-dolichyl-phosphate N-acetylglucosaminephosphotransferase activity"/>
    <property type="evidence" value="ECO:0007669"/>
    <property type="project" value="UniProtKB-EC"/>
</dbReference>
<accession>A0AAV9XVR0</accession>
<keyword evidence="9 19" id="KW-0812">Transmembrane</keyword>
<feature type="transmembrane region" description="Helical" evidence="19">
    <location>
        <begin position="249"/>
        <end position="269"/>
    </location>
</feature>
<dbReference type="AlphaFoldDB" id="A0AAV9XVR0"/>
<dbReference type="PANTHER" id="PTHR10571:SF0">
    <property type="entry name" value="UDP-N-ACETYLGLUCOSAMINE--DOLICHYL-PHOSPHATE N-ACETYLGLUCOSAMINEPHOSPHOTRANSFERASE"/>
    <property type="match status" value="1"/>
</dbReference>
<gene>
    <name evidence="20" type="ORF">RS030_2291</name>
</gene>
<comment type="pathway">
    <text evidence="3">Protein modification; protein glycosylation.</text>
</comment>
<feature type="transmembrane region" description="Helical" evidence="19">
    <location>
        <begin position="115"/>
        <end position="135"/>
    </location>
</feature>
<keyword evidence="12" id="KW-0460">Magnesium</keyword>
<evidence type="ECO:0000256" key="4">
    <source>
        <dbReference type="ARBA" id="ARBA00009317"/>
    </source>
</evidence>
<feature type="transmembrane region" description="Helical" evidence="19">
    <location>
        <begin position="187"/>
        <end position="207"/>
    </location>
</feature>
<evidence type="ECO:0000256" key="9">
    <source>
        <dbReference type="ARBA" id="ARBA00022692"/>
    </source>
</evidence>
<protein>
    <recommendedName>
        <fullName evidence="6">UDP-N-acetylglucosamine--dolichyl-phosphate N-acetylglucosaminephosphotransferase</fullName>
        <ecNumber evidence="5">2.7.8.15</ecNumber>
    </recommendedName>
    <alternativeName>
        <fullName evidence="15">GlcNAc-1-P transferase</fullName>
    </alternativeName>
    <alternativeName>
        <fullName evidence="16">N-acetylglucosamine-1-phosphate transferase</fullName>
    </alternativeName>
</protein>
<feature type="transmembrane region" description="Helical" evidence="19">
    <location>
        <begin position="219"/>
        <end position="237"/>
    </location>
</feature>
<keyword evidence="11" id="KW-0256">Endoplasmic reticulum</keyword>
<evidence type="ECO:0000256" key="11">
    <source>
        <dbReference type="ARBA" id="ARBA00022824"/>
    </source>
</evidence>
<keyword evidence="10" id="KW-0479">Metal-binding</keyword>
<sequence length="367" mass="41823">MRRFYRSGEYLFATVLVVLLIIVNISLYKTNYFYHTFICSLTSIFTYIACMKLIPTFGTKLLENNLYGIDLNKGNDKVRIPESLGIVPASIFMITAVCSQLLFSNNPYKLLEYNSGLFSIFMMAFLGFVDDVLCLKWRYKMVLPAFAALPTLVSYSGGTQVVIPLFKEGITIGGTSNTGKILFDLGYFYYLYMLSLMIFCTNSINIYSGVNGLEVGQSVIISISIIIYNIIEILTLIPNWQYNFKSNHHFFSILLLLPFTASSLSLFHFNRYPSLVFVGDTYTYFAGACFAILFGIYHCPRHRIPRLDKKTGKLKSSKNFTLLNLVLEITGPLSENRLVTYLLILQVLSCFFGFIIRYSSSFKIIFE</sequence>
<dbReference type="Pfam" id="PF00953">
    <property type="entry name" value="Glycos_transf_4"/>
    <property type="match status" value="1"/>
</dbReference>
<evidence type="ECO:0000256" key="17">
    <source>
        <dbReference type="ARBA" id="ARBA00044717"/>
    </source>
</evidence>
<dbReference type="CDD" id="cd06855">
    <property type="entry name" value="GT_GPT_euk"/>
    <property type="match status" value="1"/>
</dbReference>
<comment type="similarity">
    <text evidence="4">Belongs to the glycosyltransferase 4 family.</text>
</comment>
<comment type="subcellular location">
    <subcellularLocation>
        <location evidence="2">Endoplasmic reticulum membrane</location>
        <topology evidence="2">Multi-pass membrane protein</topology>
    </subcellularLocation>
</comment>
<evidence type="ECO:0000256" key="19">
    <source>
        <dbReference type="SAM" id="Phobius"/>
    </source>
</evidence>
<evidence type="ECO:0000256" key="15">
    <source>
        <dbReference type="ARBA" id="ARBA00029567"/>
    </source>
</evidence>
<evidence type="ECO:0000256" key="2">
    <source>
        <dbReference type="ARBA" id="ARBA00004477"/>
    </source>
</evidence>
<keyword evidence="7" id="KW-0328">Glycosyltransferase</keyword>
<name>A0AAV9XVR0_9CRYT</name>
<keyword evidence="21" id="KW-1185">Reference proteome</keyword>
<comment type="caution">
    <text evidence="20">The sequence shown here is derived from an EMBL/GenBank/DDBJ whole genome shotgun (WGS) entry which is preliminary data.</text>
</comment>
<evidence type="ECO:0000256" key="7">
    <source>
        <dbReference type="ARBA" id="ARBA00022676"/>
    </source>
</evidence>
<evidence type="ECO:0000256" key="5">
    <source>
        <dbReference type="ARBA" id="ARBA00013225"/>
    </source>
</evidence>
<comment type="cofactor">
    <cofactor evidence="1">
        <name>Mg(2+)</name>
        <dbReference type="ChEBI" id="CHEBI:18420"/>
    </cofactor>
</comment>
<evidence type="ECO:0000256" key="3">
    <source>
        <dbReference type="ARBA" id="ARBA00004922"/>
    </source>
</evidence>
<dbReference type="PANTHER" id="PTHR10571">
    <property type="entry name" value="UDP-N-ACETYLGLUCOSAMINE--DOLICHYL-PHOSPHATE N-ACETYLGLUCOSAMINEPHOSPHOTRANSFERASE"/>
    <property type="match status" value="1"/>
</dbReference>
<evidence type="ECO:0000256" key="16">
    <source>
        <dbReference type="ARBA" id="ARBA00033238"/>
    </source>
</evidence>
<feature type="transmembrane region" description="Helical" evidence="19">
    <location>
        <begin position="281"/>
        <end position="300"/>
    </location>
</feature>
<evidence type="ECO:0000256" key="6">
    <source>
        <dbReference type="ARBA" id="ARBA00017659"/>
    </source>
</evidence>
<dbReference type="EMBL" id="JAWDEY010000022">
    <property type="protein sequence ID" value="KAK6588833.1"/>
    <property type="molecule type" value="Genomic_DNA"/>
</dbReference>
<proteinExistence type="inferred from homology"/>
<dbReference type="GO" id="GO:0016757">
    <property type="term" value="F:glycosyltransferase activity"/>
    <property type="evidence" value="ECO:0007669"/>
    <property type="project" value="UniProtKB-KW"/>
</dbReference>
<organism evidence="20 21">
    <name type="scientific">Cryptosporidium xiaoi</name>
    <dbReference type="NCBI Taxonomy" id="659607"/>
    <lineage>
        <taxon>Eukaryota</taxon>
        <taxon>Sar</taxon>
        <taxon>Alveolata</taxon>
        <taxon>Apicomplexa</taxon>
        <taxon>Conoidasida</taxon>
        <taxon>Coccidia</taxon>
        <taxon>Eucoccidiorida</taxon>
        <taxon>Eimeriorina</taxon>
        <taxon>Cryptosporidiidae</taxon>
        <taxon>Cryptosporidium</taxon>
    </lineage>
</organism>
<evidence type="ECO:0000256" key="10">
    <source>
        <dbReference type="ARBA" id="ARBA00022723"/>
    </source>
</evidence>
<feature type="transmembrane region" description="Helical" evidence="19">
    <location>
        <begin position="83"/>
        <end position="103"/>
    </location>
</feature>
<comment type="function">
    <text evidence="17">UDP-N-acetylglucosamine--dolichyl-phosphate N-acetylglucosaminephosphotransferase that operates in the biosynthetic pathway of dolichol-linked oligosaccharides, the glycan precursors employed in protein asparagine (N)-glycosylation. The assembly of dolichol-linked oligosaccharides begins on the cytosolic side of the endoplasmic reticulum membrane and finishes in its lumen. The sequential addition of sugars to dolichol pyrophosphate produces dolichol-linked oligosaccharides containing fourteen sugars, including two GlcNAcs, nine mannoses and three glucoses. Once assembled, the oligosaccharide is transferred from the lipid to nascent proteins by oligosaccharyltransferases. Catalyzes the initial step of dolichol-linked oligosaccharide biosynthesis, transfering GlcNAc-1-P from cytosolic UDP-GlcNAc onto the carrier lipid dolichyl phosphate (P-dolichol), yielding GlcNAc-P-P-dolichol embedded in the cytoplasmic leaflet of the endoplasmic reticulum membrane.</text>
</comment>
<keyword evidence="8 20" id="KW-0808">Transferase</keyword>
<dbReference type="Proteomes" id="UP001311799">
    <property type="component" value="Unassembled WGS sequence"/>
</dbReference>
<evidence type="ECO:0000313" key="20">
    <source>
        <dbReference type="EMBL" id="KAK6588833.1"/>
    </source>
</evidence>